<proteinExistence type="inferred from homology"/>
<keyword evidence="3 6" id="KW-0963">Cytoplasm</keyword>
<accession>A0A4V1IWC5</accession>
<dbReference type="InterPro" id="IPR036753">
    <property type="entry name" value="ARPC3_sf"/>
</dbReference>
<evidence type="ECO:0000313" key="8">
    <source>
        <dbReference type="Proteomes" id="UP000271241"/>
    </source>
</evidence>
<dbReference type="SUPFAM" id="SSF69060">
    <property type="entry name" value="Arp2/3 complex 21 kDa subunit ARPC3"/>
    <property type="match status" value="1"/>
</dbReference>
<reference evidence="8" key="1">
    <citation type="journal article" date="2018" name="Nat. Microbiol.">
        <title>Leveraging single-cell genomics to expand the fungal tree of life.</title>
        <authorList>
            <person name="Ahrendt S.R."/>
            <person name="Quandt C.A."/>
            <person name="Ciobanu D."/>
            <person name="Clum A."/>
            <person name="Salamov A."/>
            <person name="Andreopoulos B."/>
            <person name="Cheng J.F."/>
            <person name="Woyke T."/>
            <person name="Pelin A."/>
            <person name="Henrissat B."/>
            <person name="Reynolds N.K."/>
            <person name="Benny G.L."/>
            <person name="Smith M.E."/>
            <person name="James T.Y."/>
            <person name="Grigoriev I.V."/>
        </authorList>
    </citation>
    <scope>NUCLEOTIDE SEQUENCE [LARGE SCALE GENOMIC DNA]</scope>
    <source>
        <strain evidence="8">RSA 1356</strain>
    </source>
</reference>
<dbReference type="GO" id="GO:0005885">
    <property type="term" value="C:Arp2/3 protein complex"/>
    <property type="evidence" value="ECO:0007669"/>
    <property type="project" value="UniProtKB-UniRule"/>
</dbReference>
<protein>
    <recommendedName>
        <fullName evidence="6">Actin-related protein 2/3 complex subunit 3</fullName>
    </recommendedName>
</protein>
<evidence type="ECO:0000256" key="3">
    <source>
        <dbReference type="ARBA" id="ARBA00022490"/>
    </source>
</evidence>
<organism evidence="7 8">
    <name type="scientific">Thamnocephalis sphaerospora</name>
    <dbReference type="NCBI Taxonomy" id="78915"/>
    <lineage>
        <taxon>Eukaryota</taxon>
        <taxon>Fungi</taxon>
        <taxon>Fungi incertae sedis</taxon>
        <taxon>Zoopagomycota</taxon>
        <taxon>Zoopagomycotina</taxon>
        <taxon>Zoopagomycetes</taxon>
        <taxon>Zoopagales</taxon>
        <taxon>Sigmoideomycetaceae</taxon>
        <taxon>Thamnocephalis</taxon>
    </lineage>
</organism>
<sequence>MPAYHSAYNGSDARSIGGMYLLPLKTKYRGPAPVAADPEASDIIDEVIDLFRANCLFRNFEVRGDGDRLLIYGILYLSDCLTRIASKQPAPSKQEAQKLLQTHALGNFAIPGDATFSLNAVYSSPSSKADADVLRQYLQQFRQEFSDRLVERLYADGQLSKWWMSFQKRKFMGKTL</sequence>
<keyword evidence="5 6" id="KW-0206">Cytoskeleton</keyword>
<evidence type="ECO:0000256" key="1">
    <source>
        <dbReference type="ARBA" id="ARBA00004245"/>
    </source>
</evidence>
<evidence type="ECO:0000256" key="4">
    <source>
        <dbReference type="ARBA" id="ARBA00023203"/>
    </source>
</evidence>
<name>A0A4V1IWC5_9FUNG</name>
<comment type="similarity">
    <text evidence="2 6">Belongs to the ARPC3 family.</text>
</comment>
<keyword evidence="4 6" id="KW-0009">Actin-binding</keyword>
<dbReference type="Proteomes" id="UP000271241">
    <property type="component" value="Unassembled WGS sequence"/>
</dbReference>
<comment type="subcellular location">
    <subcellularLocation>
        <location evidence="1 6">Cytoplasm</location>
        <location evidence="1 6">Cytoskeleton</location>
    </subcellularLocation>
</comment>
<dbReference type="STRING" id="78915.A0A4V1IWC5"/>
<evidence type="ECO:0000313" key="7">
    <source>
        <dbReference type="EMBL" id="RKP07079.1"/>
    </source>
</evidence>
<dbReference type="Pfam" id="PF04062">
    <property type="entry name" value="P21-Arc"/>
    <property type="match status" value="1"/>
</dbReference>
<gene>
    <name evidence="7" type="ORF">THASP1DRAFT_34996</name>
</gene>
<dbReference type="AlphaFoldDB" id="A0A4V1IWC5"/>
<dbReference type="Gene3D" id="1.10.1760.10">
    <property type="entry name" value="Actin-related protein 2/3 complex subunit 3"/>
    <property type="match status" value="1"/>
</dbReference>
<dbReference type="GO" id="GO:0003779">
    <property type="term" value="F:actin binding"/>
    <property type="evidence" value="ECO:0007669"/>
    <property type="project" value="UniProtKB-KW"/>
</dbReference>
<keyword evidence="8" id="KW-1185">Reference proteome</keyword>
<dbReference type="GO" id="GO:0030833">
    <property type="term" value="P:regulation of actin filament polymerization"/>
    <property type="evidence" value="ECO:0007669"/>
    <property type="project" value="InterPro"/>
</dbReference>
<dbReference type="InterPro" id="IPR007204">
    <property type="entry name" value="ARPC3"/>
</dbReference>
<dbReference type="PANTHER" id="PTHR12391">
    <property type="entry name" value="ARP2/3 COMPLEX 21 KD SUBUNIT"/>
    <property type="match status" value="1"/>
</dbReference>
<dbReference type="PIRSF" id="PIRSF016315">
    <property type="entry name" value="ARP2/3_P21-Arc"/>
    <property type="match status" value="1"/>
</dbReference>
<comment type="function">
    <text evidence="6">Functions as component of the Arp2/3 complex which is involved in regulation of actin polymerization and together with an activating nucleation-promoting factor (NPF) mediates the formation of branched actin networks.</text>
</comment>
<evidence type="ECO:0000256" key="6">
    <source>
        <dbReference type="PIRNR" id="PIRNR016315"/>
    </source>
</evidence>
<dbReference type="OrthoDB" id="200404at2759"/>
<dbReference type="GO" id="GO:0034314">
    <property type="term" value="P:Arp2/3 complex-mediated actin nucleation"/>
    <property type="evidence" value="ECO:0007669"/>
    <property type="project" value="UniProtKB-UniRule"/>
</dbReference>
<dbReference type="EMBL" id="KZ992770">
    <property type="protein sequence ID" value="RKP07079.1"/>
    <property type="molecule type" value="Genomic_DNA"/>
</dbReference>
<evidence type="ECO:0000256" key="5">
    <source>
        <dbReference type="ARBA" id="ARBA00023212"/>
    </source>
</evidence>
<comment type="subunit">
    <text evidence="6">Component of the Arp2/3 complex.</text>
</comment>
<evidence type="ECO:0000256" key="2">
    <source>
        <dbReference type="ARBA" id="ARBA00010856"/>
    </source>
</evidence>